<dbReference type="RefSeq" id="WP_044428257.1">
    <property type="nucleotide sequence ID" value="NZ_BJYZ01000009.1"/>
</dbReference>
<proteinExistence type="predicted"/>
<dbReference type="GO" id="GO:0010043">
    <property type="term" value="P:response to zinc ion"/>
    <property type="evidence" value="ECO:0007669"/>
    <property type="project" value="TreeGrafter"/>
</dbReference>
<keyword evidence="8" id="KW-0406">Ion transport</keyword>
<name>A0A512DP51_9PROT</name>
<keyword evidence="4" id="KW-0862">Zinc</keyword>
<dbReference type="InterPro" id="IPR003439">
    <property type="entry name" value="ABC_transporter-like_ATP-bd"/>
</dbReference>
<dbReference type="SMART" id="SM00382">
    <property type="entry name" value="AAA"/>
    <property type="match status" value="1"/>
</dbReference>
<evidence type="ECO:0000313" key="12">
    <source>
        <dbReference type="Proteomes" id="UP000321523"/>
    </source>
</evidence>
<dbReference type="PANTHER" id="PTHR42734:SF9">
    <property type="entry name" value="ZINC IMPORT ATP-BINDING PROTEIN ZNUC"/>
    <property type="match status" value="1"/>
</dbReference>
<dbReference type="EMBL" id="BJYZ01000009">
    <property type="protein sequence ID" value="GEO38246.1"/>
    <property type="molecule type" value="Genomic_DNA"/>
</dbReference>
<dbReference type="Proteomes" id="UP000321523">
    <property type="component" value="Unassembled WGS sequence"/>
</dbReference>
<evidence type="ECO:0000256" key="9">
    <source>
        <dbReference type="ARBA" id="ARBA00023136"/>
    </source>
</evidence>
<keyword evidence="12" id="KW-1185">Reference proteome</keyword>
<dbReference type="Pfam" id="PF00005">
    <property type="entry name" value="ABC_tran"/>
    <property type="match status" value="1"/>
</dbReference>
<evidence type="ECO:0000256" key="2">
    <source>
        <dbReference type="ARBA" id="ARBA00022475"/>
    </source>
</evidence>
<organism evidence="11 12">
    <name type="scientific">Skermanella aerolata</name>
    <dbReference type="NCBI Taxonomy" id="393310"/>
    <lineage>
        <taxon>Bacteria</taxon>
        <taxon>Pseudomonadati</taxon>
        <taxon>Pseudomonadota</taxon>
        <taxon>Alphaproteobacteria</taxon>
        <taxon>Rhodospirillales</taxon>
        <taxon>Azospirillaceae</taxon>
        <taxon>Skermanella</taxon>
    </lineage>
</organism>
<dbReference type="InterPro" id="IPR050153">
    <property type="entry name" value="Metal_Ion_Import_ABC"/>
</dbReference>
<dbReference type="OrthoDB" id="9780942at2"/>
<gene>
    <name evidence="11" type="primary">znuC</name>
    <name evidence="11" type="ORF">SAE02_23940</name>
</gene>
<evidence type="ECO:0000256" key="1">
    <source>
        <dbReference type="ARBA" id="ARBA00022448"/>
    </source>
</evidence>
<dbReference type="InterPro" id="IPR017871">
    <property type="entry name" value="ABC_transporter-like_CS"/>
</dbReference>
<evidence type="ECO:0000256" key="4">
    <source>
        <dbReference type="ARBA" id="ARBA00022833"/>
    </source>
</evidence>
<evidence type="ECO:0000256" key="6">
    <source>
        <dbReference type="ARBA" id="ARBA00022906"/>
    </source>
</evidence>
<feature type="domain" description="ABC transporter" evidence="10">
    <location>
        <begin position="9"/>
        <end position="224"/>
    </location>
</feature>
<keyword evidence="9" id="KW-0472">Membrane</keyword>
<dbReference type="NCBIfam" id="NF007090">
    <property type="entry name" value="PRK09544.1"/>
    <property type="match status" value="1"/>
</dbReference>
<keyword evidence="2" id="KW-1003">Cell membrane</keyword>
<keyword evidence="5 11" id="KW-0067">ATP-binding</keyword>
<evidence type="ECO:0000256" key="3">
    <source>
        <dbReference type="ARBA" id="ARBA00022741"/>
    </source>
</evidence>
<dbReference type="PROSITE" id="PS50893">
    <property type="entry name" value="ABC_TRANSPORTER_2"/>
    <property type="match status" value="1"/>
</dbReference>
<dbReference type="FunFam" id="3.40.50.300:FF:000392">
    <property type="entry name" value="Zinc import ATP-binding protein ZnuC"/>
    <property type="match status" value="1"/>
</dbReference>
<dbReference type="GO" id="GO:0016887">
    <property type="term" value="F:ATP hydrolysis activity"/>
    <property type="evidence" value="ECO:0007669"/>
    <property type="project" value="InterPro"/>
</dbReference>
<evidence type="ECO:0000256" key="5">
    <source>
        <dbReference type="ARBA" id="ARBA00022840"/>
    </source>
</evidence>
<dbReference type="InterPro" id="IPR003593">
    <property type="entry name" value="AAA+_ATPase"/>
</dbReference>
<evidence type="ECO:0000256" key="7">
    <source>
        <dbReference type="ARBA" id="ARBA00022967"/>
    </source>
</evidence>
<dbReference type="AlphaFoldDB" id="A0A512DP51"/>
<protein>
    <submittedName>
        <fullName evidence="11">Zinc import ATP-binding protein ZnuC</fullName>
    </submittedName>
</protein>
<keyword evidence="1" id="KW-0813">Transport</keyword>
<accession>A0A512DP51</accession>
<evidence type="ECO:0000313" key="11">
    <source>
        <dbReference type="EMBL" id="GEO38246.1"/>
    </source>
</evidence>
<keyword evidence="3" id="KW-0547">Nucleotide-binding</keyword>
<dbReference type="PANTHER" id="PTHR42734">
    <property type="entry name" value="METAL TRANSPORT SYSTEM ATP-BINDING PROTEIN TM_0124-RELATED"/>
    <property type="match status" value="1"/>
</dbReference>
<sequence>MASKNGPLVAVRGLSVAYGSRTVLENIDLDVGPCEIVTLIGPNGAGKTTLVKSVLGLVQPSSGTITLRPGLTVGYMPQRLQVERTLPLTVRRFLTLWQKVGRADLEKVLVEVGAAHVIDSAVQTLSGGELQRVLLARALLRRPDILVLDEPVQAVDVHGQIELFNLIAEIRRTRGCGVLLVSHDLHLVMARTDTVVCVNRHICCSGRPEDVSRHPEYLAMFGRHAEALAVYQHSHDHHHDCAGEVVALAEVRHRHG</sequence>
<comment type="caution">
    <text evidence="11">The sequence shown here is derived from an EMBL/GenBank/DDBJ whole genome shotgun (WGS) entry which is preliminary data.</text>
</comment>
<dbReference type="GO" id="GO:0005524">
    <property type="term" value="F:ATP binding"/>
    <property type="evidence" value="ECO:0007669"/>
    <property type="project" value="UniProtKB-KW"/>
</dbReference>
<keyword evidence="6" id="KW-0864">Zinc transport</keyword>
<dbReference type="PROSITE" id="PS00211">
    <property type="entry name" value="ABC_TRANSPORTER_1"/>
    <property type="match status" value="1"/>
</dbReference>
<evidence type="ECO:0000256" key="8">
    <source>
        <dbReference type="ARBA" id="ARBA00023065"/>
    </source>
</evidence>
<reference evidence="11 12" key="1">
    <citation type="submission" date="2019-07" db="EMBL/GenBank/DDBJ databases">
        <title>Whole genome shotgun sequence of Skermanella aerolata NBRC 106429.</title>
        <authorList>
            <person name="Hosoyama A."/>
            <person name="Uohara A."/>
            <person name="Ohji S."/>
            <person name="Ichikawa N."/>
        </authorList>
    </citation>
    <scope>NUCLEOTIDE SEQUENCE [LARGE SCALE GENOMIC DNA]</scope>
    <source>
        <strain evidence="11 12">NBRC 106429</strain>
    </source>
</reference>
<dbReference type="GO" id="GO:0006829">
    <property type="term" value="P:zinc ion transport"/>
    <property type="evidence" value="ECO:0007669"/>
    <property type="project" value="UniProtKB-KW"/>
</dbReference>
<dbReference type="Gene3D" id="3.40.50.300">
    <property type="entry name" value="P-loop containing nucleotide triphosphate hydrolases"/>
    <property type="match status" value="1"/>
</dbReference>
<dbReference type="SUPFAM" id="SSF52540">
    <property type="entry name" value="P-loop containing nucleoside triphosphate hydrolases"/>
    <property type="match status" value="1"/>
</dbReference>
<dbReference type="InterPro" id="IPR027417">
    <property type="entry name" value="P-loop_NTPase"/>
</dbReference>
<evidence type="ECO:0000259" key="10">
    <source>
        <dbReference type="PROSITE" id="PS50893"/>
    </source>
</evidence>
<keyword evidence="7" id="KW-1278">Translocase</keyword>